<feature type="domain" description="DUF3846" evidence="1">
    <location>
        <begin position="1"/>
        <end position="82"/>
    </location>
</feature>
<dbReference type="Proteomes" id="UP000000493">
    <property type="component" value="Plasmid pRUNSL03"/>
</dbReference>
<dbReference type="KEGG" id="rsi:Runsl_5880"/>
<keyword evidence="2" id="KW-0614">Plasmid</keyword>
<dbReference type="InterPro" id="IPR024559">
    <property type="entry name" value="DUF3846"/>
</dbReference>
<dbReference type="AlphaFoldDB" id="A0A7U3ZRR9"/>
<accession>A0A7U3ZRR9</accession>
<reference evidence="2 3" key="2">
    <citation type="journal article" date="2012" name="Stand. Genomic Sci.">
        <title>Complete genome sequence of the aquatic bacterium Runella slithyformis type strain (LSU 4(T)).</title>
        <authorList>
            <person name="Copeland A."/>
            <person name="Zhang X."/>
            <person name="Misra M."/>
            <person name="Lapidus A."/>
            <person name="Nolan M."/>
            <person name="Lucas S."/>
            <person name="Deshpande S."/>
            <person name="Cheng J.F."/>
            <person name="Tapia R."/>
            <person name="Goodwin L.A."/>
            <person name="Pitluck S."/>
            <person name="Liolios K."/>
            <person name="Pagani I."/>
            <person name="Ivanova N."/>
            <person name="Mikhailova N."/>
            <person name="Pati A."/>
            <person name="Chen A."/>
            <person name="Palaniappan K."/>
            <person name="Land M."/>
            <person name="Hauser L."/>
            <person name="Pan C."/>
            <person name="Jeffries C.D."/>
            <person name="Detter J.C."/>
            <person name="Brambilla E.M."/>
            <person name="Rohde M."/>
            <person name="Djao O.D."/>
            <person name="Goker M."/>
            <person name="Sikorski J."/>
            <person name="Tindall B.J."/>
            <person name="Woyke T."/>
            <person name="Bristow J."/>
            <person name="Eisen J.A."/>
            <person name="Markowitz V."/>
            <person name="Hugenholtz P."/>
            <person name="Kyrpides N.C."/>
            <person name="Klenk H.P."/>
            <person name="Mavromatis K."/>
        </authorList>
    </citation>
    <scope>NUCLEOTIDE SEQUENCE [LARGE SCALE GENOMIC DNA]</scope>
    <source>
        <strain evidence="3">ATCC 29530 / DSM 19594 / LMG 11500 / NCIMB 11436 / LSU 4</strain>
    </source>
</reference>
<gene>
    <name evidence="2" type="ordered locus">Runsl_5880</name>
</gene>
<name>A0A7U3ZRR9_RUNSL</name>
<keyword evidence="3" id="KW-1185">Reference proteome</keyword>
<dbReference type="Pfam" id="PF12957">
    <property type="entry name" value="DUF3846"/>
    <property type="match status" value="1"/>
</dbReference>
<sequence length="129" mass="14827">MKVFLINAHTRTVEPVCLPDKDRLDTIYKLLDCRLIDVINVGENDLTVDDEGLLMEPNRQRFFMYFGTFDLSQADEETGRLIKIVSFRVAGNALFTGYDQNGNMAEPTISIEQFRRKIVFMGYSHGQRA</sequence>
<evidence type="ECO:0000313" key="3">
    <source>
        <dbReference type="Proteomes" id="UP000000493"/>
    </source>
</evidence>
<proteinExistence type="predicted"/>
<dbReference type="EMBL" id="CP002862">
    <property type="protein sequence ID" value="AEI52176.1"/>
    <property type="molecule type" value="Genomic_DNA"/>
</dbReference>
<protein>
    <recommendedName>
        <fullName evidence="1">DUF3846 domain-containing protein</fullName>
    </recommendedName>
</protein>
<geneLocation type="plasmid" evidence="2 3">
    <name>pRUNSL03</name>
</geneLocation>
<evidence type="ECO:0000259" key="1">
    <source>
        <dbReference type="Pfam" id="PF12957"/>
    </source>
</evidence>
<reference evidence="3" key="1">
    <citation type="submission" date="2011-06" db="EMBL/GenBank/DDBJ databases">
        <title>The complete genome of plasmid 3 of Runella slithyformis DSM 19594.</title>
        <authorList>
            <consortium name="US DOE Joint Genome Institute (JGI-PGF)"/>
            <person name="Lucas S."/>
            <person name="Han J."/>
            <person name="Lapidus A."/>
            <person name="Bruce D."/>
            <person name="Goodwin L."/>
            <person name="Pitluck S."/>
            <person name="Peters L."/>
            <person name="Kyrpides N."/>
            <person name="Mavromatis K."/>
            <person name="Ivanova N."/>
            <person name="Ovchinnikova G."/>
            <person name="Zhang X."/>
            <person name="Misra M."/>
            <person name="Detter J.C."/>
            <person name="Tapia R."/>
            <person name="Han C."/>
            <person name="Land M."/>
            <person name="Hauser L."/>
            <person name="Markowitz V."/>
            <person name="Cheng J.-F."/>
            <person name="Hugenholtz P."/>
            <person name="Woyke T."/>
            <person name="Wu D."/>
            <person name="Tindall B."/>
            <person name="Faehrich R."/>
            <person name="Brambilla E."/>
            <person name="Klenk H.-P."/>
            <person name="Eisen J.A."/>
        </authorList>
    </citation>
    <scope>NUCLEOTIDE SEQUENCE [LARGE SCALE GENOMIC DNA]</scope>
    <source>
        <strain evidence="3">ATCC 29530 / DSM 19594 / LMG 11500 / NCIMB 11436 / LSU 4</strain>
        <plasmid evidence="3">pRUNSL03</plasmid>
    </source>
</reference>
<dbReference type="RefSeq" id="WP_013921757.1">
    <property type="nucleotide sequence ID" value="NC_015694.1"/>
</dbReference>
<organism evidence="2 3">
    <name type="scientific">Runella slithyformis (strain ATCC 29530 / DSM 19594 / LMG 11500 / NCIMB 11436 / LSU 4)</name>
    <dbReference type="NCBI Taxonomy" id="761193"/>
    <lineage>
        <taxon>Bacteria</taxon>
        <taxon>Pseudomonadati</taxon>
        <taxon>Bacteroidota</taxon>
        <taxon>Cytophagia</taxon>
        <taxon>Cytophagales</taxon>
        <taxon>Spirosomataceae</taxon>
        <taxon>Runella</taxon>
    </lineage>
</organism>
<evidence type="ECO:0000313" key="2">
    <source>
        <dbReference type="EMBL" id="AEI52176.1"/>
    </source>
</evidence>